<evidence type="ECO:0000313" key="2">
    <source>
        <dbReference type="Proteomes" id="UP001060085"/>
    </source>
</evidence>
<proteinExistence type="predicted"/>
<evidence type="ECO:0000313" key="1">
    <source>
        <dbReference type="EMBL" id="KAI5647110.1"/>
    </source>
</evidence>
<sequence>MAVAEARAAWQRTANRCLVQEDAKRAPKLACCPSTSSSSVKQVDAGPTNPAETQDIPGAAFLPYNRSSSYSNLSPNSRWWLQLQPNHGFSRGLVKEQLNSEVSEMDTFHSDVTTTSKPPSSKDGEAFFYESVNAEYFVDSHFGIPAKSVKNDNGVALAKQLLKPLDKQNCNDAFKDEDGSGCAVSKKTNSLLYECESPWVGGERNMPWWRTSDRDELALLVAQRSFALLENCDLPQPQHTCVNREPFADFCSIDHAGIFMSSKDQKHPVVDHNSSMHDQHTSDDHHFPSVALEPLSDDAASKAIPKGITGENDSGKAQLLEALRHSQTRAREAEEAAKQAFEEKEHVVKLFFRQASQLFAYKQWFQLLQLENLYLQIKNQNEPISSLVPVMLPRMPPPKSRKMHKNWHKGARGKRSKKARPKCDIGKYAVVFALGLSLVGAGLLFGWTVGWMLPTF</sequence>
<comment type="caution">
    <text evidence="1">The sequence shown here is derived from an EMBL/GenBank/DDBJ whole genome shotgun (WGS) entry which is preliminary data.</text>
</comment>
<organism evidence="1 2">
    <name type="scientific">Catharanthus roseus</name>
    <name type="common">Madagascar periwinkle</name>
    <name type="synonym">Vinca rosea</name>
    <dbReference type="NCBI Taxonomy" id="4058"/>
    <lineage>
        <taxon>Eukaryota</taxon>
        <taxon>Viridiplantae</taxon>
        <taxon>Streptophyta</taxon>
        <taxon>Embryophyta</taxon>
        <taxon>Tracheophyta</taxon>
        <taxon>Spermatophyta</taxon>
        <taxon>Magnoliopsida</taxon>
        <taxon>eudicotyledons</taxon>
        <taxon>Gunneridae</taxon>
        <taxon>Pentapetalae</taxon>
        <taxon>asterids</taxon>
        <taxon>lamiids</taxon>
        <taxon>Gentianales</taxon>
        <taxon>Apocynaceae</taxon>
        <taxon>Rauvolfioideae</taxon>
        <taxon>Vinceae</taxon>
        <taxon>Catharanthinae</taxon>
        <taxon>Catharanthus</taxon>
    </lineage>
</organism>
<gene>
    <name evidence="1" type="ORF">M9H77_33115</name>
</gene>
<dbReference type="Proteomes" id="UP001060085">
    <property type="component" value="Linkage Group LG08"/>
</dbReference>
<keyword evidence="2" id="KW-1185">Reference proteome</keyword>
<accession>A0ACB9ZKY9</accession>
<protein>
    <submittedName>
        <fullName evidence="1">Uncharacterized protein</fullName>
    </submittedName>
</protein>
<name>A0ACB9ZKY9_CATRO</name>
<dbReference type="EMBL" id="CM044708">
    <property type="protein sequence ID" value="KAI5647110.1"/>
    <property type="molecule type" value="Genomic_DNA"/>
</dbReference>
<reference evidence="2" key="1">
    <citation type="journal article" date="2023" name="Nat. Plants">
        <title>Single-cell RNA sequencing provides a high-resolution roadmap for understanding the multicellular compartmentation of specialized metabolism.</title>
        <authorList>
            <person name="Sun S."/>
            <person name="Shen X."/>
            <person name="Li Y."/>
            <person name="Li Y."/>
            <person name="Wang S."/>
            <person name="Li R."/>
            <person name="Zhang H."/>
            <person name="Shen G."/>
            <person name="Guo B."/>
            <person name="Wei J."/>
            <person name="Xu J."/>
            <person name="St-Pierre B."/>
            <person name="Chen S."/>
            <person name="Sun C."/>
        </authorList>
    </citation>
    <scope>NUCLEOTIDE SEQUENCE [LARGE SCALE GENOMIC DNA]</scope>
</reference>